<dbReference type="PANTHER" id="PTHR24370:SF10">
    <property type="entry name" value="LEUCINE-RICH REPEAT AND WD REPEAT-CONTAINING PROTEIN 1"/>
    <property type="match status" value="1"/>
</dbReference>
<dbReference type="Pfam" id="PF23215">
    <property type="entry name" value="WD_LRWD1"/>
    <property type="match status" value="1"/>
</dbReference>
<protein>
    <recommendedName>
        <fullName evidence="4">Leucine-rich repeat and WD repeat-containing protein 1 WD domain-containing protein</fullName>
    </recommendedName>
</protein>
<keyword evidence="2" id="KW-0158">Chromosome</keyword>
<dbReference type="GO" id="GO:0003682">
    <property type="term" value="F:chromatin binding"/>
    <property type="evidence" value="ECO:0007669"/>
    <property type="project" value="TreeGrafter"/>
</dbReference>
<dbReference type="SUPFAM" id="SSF50978">
    <property type="entry name" value="WD40 repeat-like"/>
    <property type="match status" value="1"/>
</dbReference>
<sequence length="385" mass="43821">MSKDDPLILDYEPLIFLRCHSKTDTDTADVRTKVWQVIFNPNGSNTIATCGGNKVCIIDLSSQKVRQRYSAEIKEILFALMWFSKNGNDILITGGDLGVLYFINLESKNQVAHFTVPKSKSKIFSLTLYPSRDNAFFCAMSTGEIYLVDADLERRSSPKIDIVASFSCKGEITRTAFCSYSSTLFAATSTGLYGWSTALQNYEEWNDKIITFNLQMDGNLKSEDKIVDSIEMIEDEFMALKYALDSFIYIWHVELSVAGVQHETRIIDIVPFYKLVWCETDNYYMEISANYDLGLLTCGDAHGKIWLYDIRFLRTHDHEASVKTKTIKAFNILDWPPIDDIYHAKSKKLSLETDDIVIQKAVVSPDGKYCVAITDRNTVCLWSQI</sequence>
<comment type="caution">
    <text evidence="5">The sequence shown here is derived from an EMBL/GenBank/DDBJ whole genome shotgun (WGS) entry which is preliminary data.</text>
</comment>
<evidence type="ECO:0000259" key="4">
    <source>
        <dbReference type="Pfam" id="PF23215"/>
    </source>
</evidence>
<dbReference type="InterPro" id="IPR001680">
    <property type="entry name" value="WD40_rpt"/>
</dbReference>
<dbReference type="SMART" id="SM00320">
    <property type="entry name" value="WD40"/>
    <property type="match status" value="4"/>
</dbReference>
<evidence type="ECO:0000256" key="2">
    <source>
        <dbReference type="ARBA" id="ARBA00022454"/>
    </source>
</evidence>
<dbReference type="InterPro" id="IPR015943">
    <property type="entry name" value="WD40/YVTN_repeat-like_dom_sf"/>
</dbReference>
<dbReference type="GO" id="GO:0071169">
    <property type="term" value="P:establishment of protein localization to chromatin"/>
    <property type="evidence" value="ECO:0007669"/>
    <property type="project" value="TreeGrafter"/>
</dbReference>
<evidence type="ECO:0000313" key="6">
    <source>
        <dbReference type="Proteomes" id="UP001367676"/>
    </source>
</evidence>
<organism evidence="5 6">
    <name type="scientific">Parthenolecanium corni</name>
    <dbReference type="NCBI Taxonomy" id="536013"/>
    <lineage>
        <taxon>Eukaryota</taxon>
        <taxon>Metazoa</taxon>
        <taxon>Ecdysozoa</taxon>
        <taxon>Arthropoda</taxon>
        <taxon>Hexapoda</taxon>
        <taxon>Insecta</taxon>
        <taxon>Pterygota</taxon>
        <taxon>Neoptera</taxon>
        <taxon>Paraneoptera</taxon>
        <taxon>Hemiptera</taxon>
        <taxon>Sternorrhyncha</taxon>
        <taxon>Coccoidea</taxon>
        <taxon>Coccidae</taxon>
        <taxon>Parthenolecanium</taxon>
    </lineage>
</organism>
<proteinExistence type="predicted"/>
<dbReference type="InterPro" id="IPR056160">
    <property type="entry name" value="WD_LRWD1"/>
</dbReference>
<evidence type="ECO:0000313" key="5">
    <source>
        <dbReference type="EMBL" id="KAK7572036.1"/>
    </source>
</evidence>
<comment type="subcellular location">
    <subcellularLocation>
        <location evidence="1">Chromosome</location>
    </subcellularLocation>
</comment>
<dbReference type="PANTHER" id="PTHR24370">
    <property type="entry name" value="OPTICIN"/>
    <property type="match status" value="1"/>
</dbReference>
<evidence type="ECO:0000256" key="3">
    <source>
        <dbReference type="ARBA" id="ARBA00022614"/>
    </source>
</evidence>
<dbReference type="Gene3D" id="2.130.10.10">
    <property type="entry name" value="YVTN repeat-like/Quinoprotein amine dehydrogenase"/>
    <property type="match status" value="1"/>
</dbReference>
<keyword evidence="3" id="KW-0433">Leucine-rich repeat</keyword>
<gene>
    <name evidence="5" type="ORF">V9T40_014508</name>
</gene>
<reference evidence="5 6" key="1">
    <citation type="submission" date="2024-03" db="EMBL/GenBank/DDBJ databases">
        <title>Adaptation during the transition from Ophiocordyceps entomopathogen to insect associate is accompanied by gene loss and intensified selection.</title>
        <authorList>
            <person name="Ward C.M."/>
            <person name="Onetto C.A."/>
            <person name="Borneman A.R."/>
        </authorList>
    </citation>
    <scope>NUCLEOTIDE SEQUENCE [LARGE SCALE GENOMIC DNA]</scope>
    <source>
        <strain evidence="5">AWRI1</strain>
        <tissue evidence="5">Single Adult Female</tissue>
    </source>
</reference>
<dbReference type="AlphaFoldDB" id="A0AAN9XYH6"/>
<evidence type="ECO:0000256" key="1">
    <source>
        <dbReference type="ARBA" id="ARBA00004286"/>
    </source>
</evidence>
<dbReference type="EMBL" id="JBBCAQ010000038">
    <property type="protein sequence ID" value="KAK7572036.1"/>
    <property type="molecule type" value="Genomic_DNA"/>
</dbReference>
<accession>A0AAN9XYH6</accession>
<dbReference type="Proteomes" id="UP001367676">
    <property type="component" value="Unassembled WGS sequence"/>
</dbReference>
<keyword evidence="6" id="KW-1185">Reference proteome</keyword>
<dbReference type="InterPro" id="IPR052489">
    <property type="entry name" value="LRWD1"/>
</dbReference>
<dbReference type="InterPro" id="IPR036322">
    <property type="entry name" value="WD40_repeat_dom_sf"/>
</dbReference>
<name>A0AAN9XYH6_9HEMI</name>
<feature type="domain" description="Leucine-rich repeat and WD repeat-containing protein 1 WD" evidence="4">
    <location>
        <begin position="9"/>
        <end position="383"/>
    </location>
</feature>
<dbReference type="GO" id="GO:0005664">
    <property type="term" value="C:nuclear origin of replication recognition complex"/>
    <property type="evidence" value="ECO:0007669"/>
    <property type="project" value="TreeGrafter"/>
</dbReference>
<dbReference type="GO" id="GO:0006325">
    <property type="term" value="P:chromatin organization"/>
    <property type="evidence" value="ECO:0007669"/>
    <property type="project" value="TreeGrafter"/>
</dbReference>